<dbReference type="InterPro" id="IPR006439">
    <property type="entry name" value="HAD-SF_hydro_IA"/>
</dbReference>
<dbReference type="NCBIfam" id="TIGR01549">
    <property type="entry name" value="HAD-SF-IA-v1"/>
    <property type="match status" value="1"/>
</dbReference>
<organism evidence="1 2">
    <name type="scientific">Nocardia panacis</name>
    <dbReference type="NCBI Taxonomy" id="2340916"/>
    <lineage>
        <taxon>Bacteria</taxon>
        <taxon>Bacillati</taxon>
        <taxon>Actinomycetota</taxon>
        <taxon>Actinomycetes</taxon>
        <taxon>Mycobacteriales</taxon>
        <taxon>Nocardiaceae</taxon>
        <taxon>Nocardia</taxon>
    </lineage>
</organism>
<dbReference type="Pfam" id="PF00702">
    <property type="entry name" value="Hydrolase"/>
    <property type="match status" value="1"/>
</dbReference>
<dbReference type="PRINTS" id="PR00413">
    <property type="entry name" value="HADHALOGNASE"/>
</dbReference>
<dbReference type="AlphaFoldDB" id="A0A3A4KES6"/>
<dbReference type="Gene3D" id="3.40.50.1000">
    <property type="entry name" value="HAD superfamily/HAD-like"/>
    <property type="match status" value="1"/>
</dbReference>
<dbReference type="SFLD" id="SFLDS00003">
    <property type="entry name" value="Haloacid_Dehalogenase"/>
    <property type="match status" value="1"/>
</dbReference>
<name>A0A3A4KES6_9NOCA</name>
<comment type="caution">
    <text evidence="1">The sequence shown here is derived from an EMBL/GenBank/DDBJ whole genome shotgun (WGS) entry which is preliminary data.</text>
</comment>
<dbReference type="OrthoDB" id="3362560at2"/>
<dbReference type="SFLD" id="SFLDG01129">
    <property type="entry name" value="C1.5:_HAD__Beta-PGM__Phosphata"/>
    <property type="match status" value="1"/>
</dbReference>
<dbReference type="InterPro" id="IPR023214">
    <property type="entry name" value="HAD_sf"/>
</dbReference>
<dbReference type="SUPFAM" id="SSF56784">
    <property type="entry name" value="HAD-like"/>
    <property type="match status" value="1"/>
</dbReference>
<dbReference type="GO" id="GO:0016787">
    <property type="term" value="F:hydrolase activity"/>
    <property type="evidence" value="ECO:0007669"/>
    <property type="project" value="UniProtKB-KW"/>
</dbReference>
<evidence type="ECO:0000313" key="1">
    <source>
        <dbReference type="EMBL" id="RJO77231.1"/>
    </source>
</evidence>
<dbReference type="EMBL" id="QZFU01000016">
    <property type="protein sequence ID" value="RJO77231.1"/>
    <property type="molecule type" value="Genomic_DNA"/>
</dbReference>
<dbReference type="PANTHER" id="PTHR46649:SF4">
    <property type="entry name" value="HALOACID DEHALOGENASE-LIKE HYDROLASE (HAD) SUPERFAMILY PROTEIN"/>
    <property type="match status" value="1"/>
</dbReference>
<accession>A0A3A4KES6</accession>
<dbReference type="InterPro" id="IPR036412">
    <property type="entry name" value="HAD-like_sf"/>
</dbReference>
<gene>
    <name evidence="1" type="ORF">D5S18_10970</name>
</gene>
<keyword evidence="1" id="KW-0378">Hydrolase</keyword>
<dbReference type="PANTHER" id="PTHR46649">
    <property type="match status" value="1"/>
</dbReference>
<reference evidence="1 2" key="1">
    <citation type="submission" date="2018-09" db="EMBL/GenBank/DDBJ databases">
        <title>YIM PH21274 draft genome.</title>
        <authorList>
            <person name="Miao C."/>
        </authorList>
    </citation>
    <scope>NUCLEOTIDE SEQUENCE [LARGE SCALE GENOMIC DNA]</scope>
    <source>
        <strain evidence="1 2">YIM PH 21724</strain>
    </source>
</reference>
<sequence length="224" mass="23924">MRAVVFDWRGTLVSELTPRGWASEALRRAGRAHHPAAADALLARIRAAAGQPNRLQSPQGNTSAARHRQTYYEVFAAARLDTEVADALFAVDSDPTYNDFAADAAEAIAMLRENGCKIGVLSNIHFDVRPCFDRAGLLDAIDAFALSGEEGMQKPDPAIFRLILTRLGTRAGATLMVGDRPSRDGVAVEVGMPTLLVPPLTDPGVRQLHLVTSAVLGASDRVAA</sequence>
<keyword evidence="2" id="KW-1185">Reference proteome</keyword>
<proteinExistence type="predicted"/>
<dbReference type="Proteomes" id="UP000266677">
    <property type="component" value="Unassembled WGS sequence"/>
</dbReference>
<evidence type="ECO:0000313" key="2">
    <source>
        <dbReference type="Proteomes" id="UP000266677"/>
    </source>
</evidence>
<protein>
    <submittedName>
        <fullName evidence="1">HAD family hydrolase</fullName>
    </submittedName>
</protein>